<dbReference type="PROSITE" id="PS50262">
    <property type="entry name" value="G_PROTEIN_RECEP_F1_2"/>
    <property type="match status" value="1"/>
</dbReference>
<comment type="subcellular location">
    <subcellularLocation>
        <location evidence="1 14">Cell membrane</location>
        <topology evidence="1 14">Multi-pass membrane protein</topology>
    </subcellularLocation>
</comment>
<dbReference type="OMA" id="TMEVRNE"/>
<sequence length="338" mass="38535">QNLYSSMVIFCLIIGPVEQMLTIDNLTTVQEFILEGFPAVQHLGKPLFMVHLLLYLVSITGSIVIVTITWTDHCLQTPMYFFLSNYSFLESCFITTVIPKLLAIFLSGRQTISFAACLTQTFFFLFLGSTCFFLLAVMSLDRYVAICNPLHYHSIMNIKICFFLVLSCYVLGFMLIISLVLMVSQLSFCGFNVINHFFCDLGPLVHLSCSDTSSVESLSFLLSIVIILSSLIVTVISYFNIINTIVNLPLAKERWRAFSTCSSHLIVLFLTYGSVVFIYVKPKQTDRVDVNKEAALVNTVITPLLNPFIYTLRNKQVKKALRDTLYRMRYMKSSWNFR</sequence>
<dbReference type="Ensembl" id="ENSMODT00000012780.3">
    <property type="protein sequence ID" value="ENSMODP00000012552.3"/>
    <property type="gene ID" value="ENSMODG00000010021.3"/>
</dbReference>
<dbReference type="GO" id="GO:0005886">
    <property type="term" value="C:plasma membrane"/>
    <property type="evidence" value="ECO:0007669"/>
    <property type="project" value="UniProtKB-SubCell"/>
</dbReference>
<keyword evidence="8 13" id="KW-0297">G-protein coupled receptor</keyword>
<dbReference type="Bgee" id="ENSMODG00000010021">
    <property type="expression patterns" value="Expressed in adult mammalian kidney and 1 other cell type or tissue"/>
</dbReference>
<evidence type="ECO:0000256" key="11">
    <source>
        <dbReference type="ARBA" id="ARBA00023180"/>
    </source>
</evidence>
<dbReference type="PRINTS" id="PR00237">
    <property type="entry name" value="GPCRRHODOPSN"/>
</dbReference>
<dbReference type="FunFam" id="1.20.1070.10:FF:000010">
    <property type="entry name" value="Olfactory receptor"/>
    <property type="match status" value="1"/>
</dbReference>
<dbReference type="InParanoid" id="F6U9X7"/>
<dbReference type="GO" id="GO:0004984">
    <property type="term" value="F:olfactory receptor activity"/>
    <property type="evidence" value="ECO:0000318"/>
    <property type="project" value="GO_Central"/>
</dbReference>
<dbReference type="InterPro" id="IPR000276">
    <property type="entry name" value="GPCR_Rhodpsn"/>
</dbReference>
<dbReference type="FunFam" id="1.10.1220.70:FF:000001">
    <property type="entry name" value="Olfactory receptor"/>
    <property type="match status" value="1"/>
</dbReference>
<keyword evidence="4 14" id="KW-0716">Sensory transduction</keyword>
<evidence type="ECO:0000313" key="16">
    <source>
        <dbReference type="Ensembl" id="ENSMODP00000012552.3"/>
    </source>
</evidence>
<evidence type="ECO:0000256" key="4">
    <source>
        <dbReference type="ARBA" id="ARBA00022606"/>
    </source>
</evidence>
<evidence type="ECO:0000256" key="6">
    <source>
        <dbReference type="ARBA" id="ARBA00022725"/>
    </source>
</evidence>
<dbReference type="PRINTS" id="PR00245">
    <property type="entry name" value="OLFACTORYR"/>
</dbReference>
<comment type="similarity">
    <text evidence="2 13">Belongs to the G-protein coupled receptor 1 family.</text>
</comment>
<keyword evidence="5 13" id="KW-0812">Transmembrane</keyword>
<keyword evidence="7 14" id="KW-1133">Transmembrane helix</keyword>
<organism evidence="16 17">
    <name type="scientific">Monodelphis domestica</name>
    <name type="common">Gray short-tailed opossum</name>
    <dbReference type="NCBI Taxonomy" id="13616"/>
    <lineage>
        <taxon>Eukaryota</taxon>
        <taxon>Metazoa</taxon>
        <taxon>Chordata</taxon>
        <taxon>Craniata</taxon>
        <taxon>Vertebrata</taxon>
        <taxon>Euteleostomi</taxon>
        <taxon>Mammalia</taxon>
        <taxon>Metatheria</taxon>
        <taxon>Didelphimorphia</taxon>
        <taxon>Didelphidae</taxon>
        <taxon>Monodelphis</taxon>
    </lineage>
</organism>
<evidence type="ECO:0000256" key="10">
    <source>
        <dbReference type="ARBA" id="ARBA00023170"/>
    </source>
</evidence>
<dbReference type="AlphaFoldDB" id="F6U9X7"/>
<dbReference type="HOGENOM" id="CLU_012526_0_1_1"/>
<dbReference type="InterPro" id="IPR017452">
    <property type="entry name" value="GPCR_Rhodpsn_7TM"/>
</dbReference>
<feature type="transmembrane region" description="Helical" evidence="14">
    <location>
        <begin position="295"/>
        <end position="312"/>
    </location>
</feature>
<feature type="domain" description="G-protein coupled receptors family 1 profile" evidence="15">
    <location>
        <begin position="61"/>
        <end position="310"/>
    </location>
</feature>
<proteinExistence type="inferred from homology"/>
<evidence type="ECO:0000256" key="3">
    <source>
        <dbReference type="ARBA" id="ARBA00022475"/>
    </source>
</evidence>
<protein>
    <recommendedName>
        <fullName evidence="14">Olfactory receptor</fullName>
    </recommendedName>
</protein>
<dbReference type="InterPro" id="IPR047132">
    <property type="entry name" value="Olfact_rcpt_6C-like"/>
</dbReference>
<evidence type="ECO:0000256" key="12">
    <source>
        <dbReference type="ARBA" id="ARBA00023224"/>
    </source>
</evidence>
<dbReference type="Proteomes" id="UP000002280">
    <property type="component" value="Chromosome 1"/>
</dbReference>
<reference evidence="16" key="3">
    <citation type="submission" date="2025-09" db="UniProtKB">
        <authorList>
            <consortium name="Ensembl"/>
        </authorList>
    </citation>
    <scope>IDENTIFICATION</scope>
</reference>
<keyword evidence="11" id="KW-0325">Glycoprotein</keyword>
<dbReference type="eggNOG" id="ENOG502RDVH">
    <property type="taxonomic scope" value="Eukaryota"/>
</dbReference>
<accession>F6U9X7</accession>
<name>F6U9X7_MONDO</name>
<keyword evidence="6 14" id="KW-0552">Olfaction</keyword>
<feature type="transmembrane region" description="Helical" evidence="14">
    <location>
        <begin position="112"/>
        <end position="140"/>
    </location>
</feature>
<dbReference type="PANTHER" id="PTHR26454:SF31">
    <property type="entry name" value="OLFACTORY RECEPTOR 214"/>
    <property type="match status" value="1"/>
</dbReference>
<dbReference type="PANTHER" id="PTHR26454">
    <property type="entry name" value="OLFACTORY RECEPTOR"/>
    <property type="match status" value="1"/>
</dbReference>
<reference evidence="16 17" key="1">
    <citation type="journal article" date="2007" name="Nature">
        <title>Genome of the marsupial Monodelphis domestica reveals innovation in non-coding sequences.</title>
        <authorList>
            <person name="Mikkelsen T.S."/>
            <person name="Wakefield M.J."/>
            <person name="Aken B."/>
            <person name="Amemiya C.T."/>
            <person name="Chang J.L."/>
            <person name="Duke S."/>
            <person name="Garber M."/>
            <person name="Gentles A.J."/>
            <person name="Goodstadt L."/>
            <person name="Heger A."/>
            <person name="Jurka J."/>
            <person name="Kamal M."/>
            <person name="Mauceli E."/>
            <person name="Searle S.M."/>
            <person name="Sharpe T."/>
            <person name="Baker M.L."/>
            <person name="Batzer M.A."/>
            <person name="Benos P.V."/>
            <person name="Belov K."/>
            <person name="Clamp M."/>
            <person name="Cook A."/>
            <person name="Cuff J."/>
            <person name="Das R."/>
            <person name="Davidow L."/>
            <person name="Deakin J.E."/>
            <person name="Fazzari M.J."/>
            <person name="Glass J.L."/>
            <person name="Grabherr M."/>
            <person name="Greally J.M."/>
            <person name="Gu W."/>
            <person name="Hore T.A."/>
            <person name="Huttley G.A."/>
            <person name="Kleber M."/>
            <person name="Jirtle R.L."/>
            <person name="Koina E."/>
            <person name="Lee J.T."/>
            <person name="Mahony S."/>
            <person name="Marra M.A."/>
            <person name="Miller R.D."/>
            <person name="Nicholls R.D."/>
            <person name="Oda M."/>
            <person name="Papenfuss A.T."/>
            <person name="Parra Z.E."/>
            <person name="Pollock D.D."/>
            <person name="Ray D.A."/>
            <person name="Schein J.E."/>
            <person name="Speed T.P."/>
            <person name="Thompson K."/>
            <person name="VandeBerg J.L."/>
            <person name="Wade C.M."/>
            <person name="Walker J.A."/>
            <person name="Waters P.D."/>
            <person name="Webber C."/>
            <person name="Weidman J.R."/>
            <person name="Xie X."/>
            <person name="Zody M.C."/>
            <person name="Baldwin J."/>
            <person name="Abdouelleil A."/>
            <person name="Abdulkadir J."/>
            <person name="Abebe A."/>
            <person name="Abera B."/>
            <person name="Abreu J."/>
            <person name="Acer S.C."/>
            <person name="Aftuck L."/>
            <person name="Alexander A."/>
            <person name="An P."/>
            <person name="Anderson E."/>
            <person name="Anderson S."/>
            <person name="Arachi H."/>
            <person name="Azer M."/>
            <person name="Bachantsang P."/>
            <person name="Barry A."/>
            <person name="Bayul T."/>
            <person name="Berlin A."/>
            <person name="Bessette D."/>
            <person name="Bloom T."/>
            <person name="Bloom T."/>
            <person name="Boguslavskiy L."/>
            <person name="Bonnet C."/>
            <person name="Boukhgalter B."/>
            <person name="Bourzgui I."/>
            <person name="Brown A."/>
            <person name="Cahill P."/>
            <person name="Channer S."/>
            <person name="Cheshatsang Y."/>
            <person name="Chuda L."/>
            <person name="Citroen M."/>
            <person name="Collymore A."/>
            <person name="Cooke P."/>
            <person name="Costello M."/>
            <person name="D'Aco K."/>
            <person name="Daza R."/>
            <person name="De Haan G."/>
            <person name="DeGray S."/>
            <person name="DeMaso C."/>
            <person name="Dhargay N."/>
            <person name="Dooley K."/>
            <person name="Dooley E."/>
            <person name="Doricent M."/>
            <person name="Dorje P."/>
            <person name="Dorjee K."/>
            <person name="Dupes A."/>
            <person name="Elong R."/>
            <person name="Falk J."/>
            <person name="Farina A."/>
            <person name="Faro S."/>
            <person name="Ferguson D."/>
            <person name="Fisher S."/>
            <person name="Foley C.D."/>
            <person name="Franke A."/>
            <person name="Friedrich D."/>
            <person name="Gadbois L."/>
            <person name="Gearin G."/>
            <person name="Gearin C.R."/>
            <person name="Giannoukos G."/>
            <person name="Goode T."/>
            <person name="Graham J."/>
            <person name="Grandbois E."/>
            <person name="Grewal S."/>
            <person name="Gyaltsen K."/>
            <person name="Hafez N."/>
            <person name="Hagos B."/>
            <person name="Hall J."/>
            <person name="Henson C."/>
            <person name="Hollinger A."/>
            <person name="Honan T."/>
            <person name="Huard M.D."/>
            <person name="Hughes L."/>
            <person name="Hurhula B."/>
            <person name="Husby M.E."/>
            <person name="Kamat A."/>
            <person name="Kanga B."/>
            <person name="Kashin S."/>
            <person name="Khazanovich D."/>
            <person name="Kisner P."/>
            <person name="Lance K."/>
            <person name="Lara M."/>
            <person name="Lee W."/>
            <person name="Lennon N."/>
            <person name="Letendre F."/>
            <person name="LeVine R."/>
            <person name="Lipovsky A."/>
            <person name="Liu X."/>
            <person name="Liu J."/>
            <person name="Liu S."/>
            <person name="Lokyitsang T."/>
            <person name="Lokyitsang Y."/>
            <person name="Lubonja R."/>
            <person name="Lui A."/>
            <person name="MacDonald P."/>
            <person name="Magnisalis V."/>
            <person name="Maru K."/>
            <person name="Matthews C."/>
            <person name="McCusker W."/>
            <person name="McDonough S."/>
            <person name="Mehta T."/>
            <person name="Meldrim J."/>
            <person name="Meneus L."/>
            <person name="Mihai O."/>
            <person name="Mihalev A."/>
            <person name="Mihova T."/>
            <person name="Mittelman R."/>
            <person name="Mlenga V."/>
            <person name="Montmayeur A."/>
            <person name="Mulrain L."/>
            <person name="Navidi A."/>
            <person name="Naylor J."/>
            <person name="Negash T."/>
            <person name="Nguyen T."/>
            <person name="Nguyen N."/>
            <person name="Nicol R."/>
            <person name="Norbu C."/>
            <person name="Norbu N."/>
            <person name="Novod N."/>
            <person name="O'Neill B."/>
            <person name="Osman S."/>
            <person name="Markiewicz E."/>
            <person name="Oyono O.L."/>
            <person name="Patti C."/>
            <person name="Phunkhang P."/>
            <person name="Pierre F."/>
            <person name="Priest M."/>
            <person name="Raghuraman S."/>
            <person name="Rege F."/>
            <person name="Reyes R."/>
            <person name="Rise C."/>
            <person name="Rogov P."/>
            <person name="Ross K."/>
            <person name="Ryan E."/>
            <person name="Settipalli S."/>
            <person name="Shea T."/>
            <person name="Sherpa N."/>
            <person name="Shi L."/>
            <person name="Shih D."/>
            <person name="Sparrow T."/>
            <person name="Spaulding J."/>
            <person name="Stalker J."/>
            <person name="Stange-Thomann N."/>
            <person name="Stavropoulos S."/>
            <person name="Stone C."/>
            <person name="Strader C."/>
            <person name="Tesfaye S."/>
            <person name="Thomson T."/>
            <person name="Thoulutsang Y."/>
            <person name="Thoulutsang D."/>
            <person name="Topham K."/>
            <person name="Topping I."/>
            <person name="Tsamla T."/>
            <person name="Vassiliev H."/>
            <person name="Vo A."/>
            <person name="Wangchuk T."/>
            <person name="Wangdi T."/>
            <person name="Weiand M."/>
            <person name="Wilkinson J."/>
            <person name="Wilson A."/>
            <person name="Yadav S."/>
            <person name="Young G."/>
            <person name="Yu Q."/>
            <person name="Zembek L."/>
            <person name="Zhong D."/>
            <person name="Zimmer A."/>
            <person name="Zwirko Z."/>
            <person name="Jaffe D.B."/>
            <person name="Alvarez P."/>
            <person name="Brockman W."/>
            <person name="Butler J."/>
            <person name="Chin C."/>
            <person name="Gnerre S."/>
            <person name="MacCallum I."/>
            <person name="Graves J.A."/>
            <person name="Ponting C.P."/>
            <person name="Breen M."/>
            <person name="Samollow P.B."/>
            <person name="Lander E.S."/>
            <person name="Lindblad-Toh K."/>
        </authorList>
    </citation>
    <scope>NUCLEOTIDE SEQUENCE [LARGE SCALE GENOMIC DNA]</scope>
</reference>
<dbReference type="Pfam" id="PF13853">
    <property type="entry name" value="7tm_4"/>
    <property type="match status" value="1"/>
</dbReference>
<evidence type="ECO:0000259" key="15">
    <source>
        <dbReference type="PROSITE" id="PS50262"/>
    </source>
</evidence>
<dbReference type="SUPFAM" id="SSF81321">
    <property type="entry name" value="Family A G protein-coupled receptor-like"/>
    <property type="match status" value="1"/>
</dbReference>
<dbReference type="GO" id="GO:0004930">
    <property type="term" value="F:G protein-coupled receptor activity"/>
    <property type="evidence" value="ECO:0007669"/>
    <property type="project" value="UniProtKB-KW"/>
</dbReference>
<feature type="transmembrane region" description="Helical" evidence="14">
    <location>
        <begin position="48"/>
        <end position="68"/>
    </location>
</feature>
<evidence type="ECO:0000313" key="17">
    <source>
        <dbReference type="Proteomes" id="UP000002280"/>
    </source>
</evidence>
<evidence type="ECO:0000256" key="9">
    <source>
        <dbReference type="ARBA" id="ARBA00023136"/>
    </source>
</evidence>
<reference evidence="16" key="2">
    <citation type="submission" date="2025-08" db="UniProtKB">
        <authorList>
            <consortium name="Ensembl"/>
        </authorList>
    </citation>
    <scope>IDENTIFICATION</scope>
</reference>
<dbReference type="GeneTree" id="ENSGT01090000260086"/>
<keyword evidence="10 13" id="KW-0675">Receptor</keyword>
<feature type="transmembrane region" description="Helical" evidence="14">
    <location>
        <begin position="262"/>
        <end position="280"/>
    </location>
</feature>
<evidence type="ECO:0000256" key="8">
    <source>
        <dbReference type="ARBA" id="ARBA00023040"/>
    </source>
</evidence>
<evidence type="ECO:0000256" key="13">
    <source>
        <dbReference type="RuleBase" id="RU000688"/>
    </source>
</evidence>
<evidence type="ECO:0000256" key="1">
    <source>
        <dbReference type="ARBA" id="ARBA00004651"/>
    </source>
</evidence>
<dbReference type="InterPro" id="IPR000725">
    <property type="entry name" value="Olfact_rcpt"/>
</dbReference>
<evidence type="ECO:0000256" key="2">
    <source>
        <dbReference type="ARBA" id="ARBA00010663"/>
    </source>
</evidence>
<keyword evidence="9 14" id="KW-0472">Membrane</keyword>
<dbReference type="Gene3D" id="1.20.1070.10">
    <property type="entry name" value="Rhodopsin 7-helix transmembrane proteins"/>
    <property type="match status" value="1"/>
</dbReference>
<evidence type="ECO:0000256" key="5">
    <source>
        <dbReference type="ARBA" id="ARBA00022692"/>
    </source>
</evidence>
<keyword evidence="17" id="KW-1185">Reference proteome</keyword>
<evidence type="ECO:0000256" key="7">
    <source>
        <dbReference type="ARBA" id="ARBA00022989"/>
    </source>
</evidence>
<feature type="transmembrane region" description="Helical" evidence="14">
    <location>
        <begin position="220"/>
        <end position="241"/>
    </location>
</feature>
<keyword evidence="12 13" id="KW-0807">Transducer</keyword>
<keyword evidence="3 14" id="KW-1003">Cell membrane</keyword>
<dbReference type="STRING" id="13616.ENSMODP00000012552"/>
<evidence type="ECO:0000256" key="14">
    <source>
        <dbReference type="RuleBase" id="RU363047"/>
    </source>
</evidence>
<dbReference type="CDD" id="cd15912">
    <property type="entry name" value="7tmA_OR6C-like"/>
    <property type="match status" value="1"/>
</dbReference>
<feature type="transmembrane region" description="Helical" evidence="14">
    <location>
        <begin position="80"/>
        <end position="106"/>
    </location>
</feature>
<feature type="transmembrane region" description="Helical" evidence="14">
    <location>
        <begin position="160"/>
        <end position="183"/>
    </location>
</feature>
<dbReference type="PROSITE" id="PS00237">
    <property type="entry name" value="G_PROTEIN_RECEP_F1_1"/>
    <property type="match status" value="1"/>
</dbReference>